<dbReference type="SUPFAM" id="SSF56935">
    <property type="entry name" value="Porins"/>
    <property type="match status" value="1"/>
</dbReference>
<dbReference type="Proteomes" id="UP000184164">
    <property type="component" value="Unassembled WGS sequence"/>
</dbReference>
<keyword evidence="1" id="KW-0998">Cell outer membrane</keyword>
<dbReference type="Pfam" id="PF13715">
    <property type="entry name" value="CarbopepD_reg_2"/>
    <property type="match status" value="1"/>
</dbReference>
<evidence type="ECO:0000256" key="1">
    <source>
        <dbReference type="PROSITE-ProRule" id="PRU01360"/>
    </source>
</evidence>
<evidence type="ECO:0000313" key="6">
    <source>
        <dbReference type="Proteomes" id="UP000184164"/>
    </source>
</evidence>
<dbReference type="NCBIfam" id="TIGR04056">
    <property type="entry name" value="OMP_RagA_SusC"/>
    <property type="match status" value="1"/>
</dbReference>
<dbReference type="Pfam" id="PF07715">
    <property type="entry name" value="Plug"/>
    <property type="match status" value="1"/>
</dbReference>
<keyword evidence="6" id="KW-1185">Reference proteome</keyword>
<comment type="subcellular location">
    <subcellularLocation>
        <location evidence="1">Cell outer membrane</location>
        <topology evidence="1">Multi-pass membrane protein</topology>
    </subcellularLocation>
</comment>
<dbReference type="OrthoDB" id="778480at2"/>
<dbReference type="InterPro" id="IPR008969">
    <property type="entry name" value="CarboxyPept-like_regulatory"/>
</dbReference>
<dbReference type="GO" id="GO:0009279">
    <property type="term" value="C:cell outer membrane"/>
    <property type="evidence" value="ECO:0007669"/>
    <property type="project" value="UniProtKB-SubCell"/>
</dbReference>
<keyword evidence="1 2" id="KW-0472">Membrane</keyword>
<proteinExistence type="inferred from homology"/>
<dbReference type="EMBL" id="FQUM01000003">
    <property type="protein sequence ID" value="SHF01642.1"/>
    <property type="molecule type" value="Genomic_DNA"/>
</dbReference>
<feature type="domain" description="TonB-dependent receptor plug" evidence="4">
    <location>
        <begin position="230"/>
        <end position="339"/>
    </location>
</feature>
<evidence type="ECO:0000259" key="4">
    <source>
        <dbReference type="Pfam" id="PF07715"/>
    </source>
</evidence>
<dbReference type="RefSeq" id="WP_073000322.1">
    <property type="nucleotide sequence ID" value="NZ_FQUM01000003.1"/>
</dbReference>
<evidence type="ECO:0000259" key="3">
    <source>
        <dbReference type="Pfam" id="PF00593"/>
    </source>
</evidence>
<gene>
    <name evidence="5" type="ORF">SAMN05444274_103258</name>
</gene>
<dbReference type="InterPro" id="IPR000531">
    <property type="entry name" value="Beta-barrel_TonB"/>
</dbReference>
<keyword evidence="1" id="KW-0812">Transmembrane</keyword>
<accession>A0A1M4Y868</accession>
<keyword evidence="1" id="KW-0813">Transport</keyword>
<dbReference type="PROSITE" id="PS52016">
    <property type="entry name" value="TONB_DEPENDENT_REC_3"/>
    <property type="match status" value="1"/>
</dbReference>
<sequence>MKNQTKYAEIRRQFEKLLLKMKLTLTVLLFCLAGVSASTYSQNTHLSISLENGNMVELIQQIEEKSEFFFYYQKEELNELEDMTVKFRNATVMEILDEVTKGTQFDYTVIDRYIVVKKKGNDFGDEFAAAQKGNDGLQKSVSGQVVDVEKRPLPGVTIVVKGGIQGTITNSEGEYTIVGISEDDVLVFSFVGMRPKEVPINGQTRINVIMEENVIGLDEVVAVGYGVQKKTNLTGSVSEIKSDQIEMRAANSTAQALQGLASNLNIDVNNTGGSADASMKINIRGLGSLSTSSPYILINGVRASDSELSALNPNDIQNISVLKDAASTAIYGAQAAYGVILIETKKGSTNKEFEISYSNNLRIKKRIFVPDFVNSVKYAEVLNIATKNYSGQVAIGEEQMEKIRAYYEGRIQEQTEADPNNPNQWLGIQSGTSNGWFSGYANSNWWDVIFKDQEFAQKHDISASGGTESIAYHISGSFFNDNGGLKYGDENEYFKRYNFDSYISANITDWLKISNNTRFYQENNSFPATLEGGSRGRLYHDAMRFSPLAPYKTPAVKDDQGNTVVPEQLALLPAWLENNGFNAYNENNLVSTFKAEVNLTKGLVLKGDFSFKKIFYDRTLNYKKWSLLGPDGKPSITYQANNNRILKDIRKTDYISFNVYADYHKSIGEDHNFGLIAGYQQEENNYFMLATSRQNVLSSNLNSLNVAIGDVIGPDNPITSWATLGAFGRLSYNYKEKYLFEFNGRYDGSSKFEEGDRFGFFPSASFGYNVHKENFWKSGVSEFINTFKLRASYGKLGNQNVSSYLYLSSIPIETRLNWVVDGTRPNYSDMPGIVSPDITWETSLTKNLGADLSFLNNRLSASFDIYERQTDNMFGPSGALPAVLGANPPRTNSASLKTTGWEFTVGWREKINDFSYRLNFMLSDNTSKITKYHNPNKVLTTYYEGQVIGEIWGFEVDELFQTETEVEEYLSEVDLSYFGSGWQPGDVKYKDLTDDGKVNIGDNTKDKPGDKRIIGNSSPRYRFSLNGGFTWKNVDVNFLFQGIGKRDYFPSDYATLFWGWNGRGHSNITEPVLDFWSKENPDGYLPIPLDNRSSSGSGKDRYASTRYLQSSSYVRLKSLSIGYTIPQSIVNRVKSVKRMRVYFNGENLLTFTKLWKNFDPELAQVTGDGWIGDSRAYPLASVYGFGVNITF</sequence>
<dbReference type="Gene3D" id="2.170.130.10">
    <property type="entry name" value="TonB-dependent receptor, plug domain"/>
    <property type="match status" value="1"/>
</dbReference>
<evidence type="ECO:0000256" key="2">
    <source>
        <dbReference type="RuleBase" id="RU003357"/>
    </source>
</evidence>
<dbReference type="InterPro" id="IPR023997">
    <property type="entry name" value="TonB-dep_OMP_SusC/RagA_CS"/>
</dbReference>
<dbReference type="InterPro" id="IPR023996">
    <property type="entry name" value="TonB-dep_OMP_SusC/RagA"/>
</dbReference>
<feature type="domain" description="TonB-dependent receptor-like beta-barrel" evidence="3">
    <location>
        <begin position="560"/>
        <end position="1148"/>
    </location>
</feature>
<protein>
    <submittedName>
        <fullName evidence="5">TonB-linked outer membrane protein, SusC/RagA family</fullName>
    </submittedName>
</protein>
<keyword evidence="2" id="KW-0798">TonB box</keyword>
<dbReference type="InterPro" id="IPR039426">
    <property type="entry name" value="TonB-dep_rcpt-like"/>
</dbReference>
<dbReference type="NCBIfam" id="TIGR04057">
    <property type="entry name" value="SusC_RagA_signa"/>
    <property type="match status" value="1"/>
</dbReference>
<dbReference type="InterPro" id="IPR037066">
    <property type="entry name" value="Plug_dom_sf"/>
</dbReference>
<name>A0A1M4Y868_9BACT</name>
<dbReference type="Pfam" id="PF00593">
    <property type="entry name" value="TonB_dep_Rec_b-barrel"/>
    <property type="match status" value="1"/>
</dbReference>
<evidence type="ECO:0000313" key="5">
    <source>
        <dbReference type="EMBL" id="SHF01642.1"/>
    </source>
</evidence>
<dbReference type="InterPro" id="IPR012910">
    <property type="entry name" value="Plug_dom"/>
</dbReference>
<reference evidence="5 6" key="1">
    <citation type="submission" date="2016-11" db="EMBL/GenBank/DDBJ databases">
        <authorList>
            <person name="Jaros S."/>
            <person name="Januszkiewicz K."/>
            <person name="Wedrychowicz H."/>
        </authorList>
    </citation>
    <scope>NUCLEOTIDE SEQUENCE [LARGE SCALE GENOMIC DNA]</scope>
    <source>
        <strain evidence="5 6">DSM 26910</strain>
    </source>
</reference>
<keyword evidence="1" id="KW-1134">Transmembrane beta strand</keyword>
<dbReference type="AlphaFoldDB" id="A0A1M4Y868"/>
<organism evidence="5 6">
    <name type="scientific">Mariniphaga anaerophila</name>
    <dbReference type="NCBI Taxonomy" id="1484053"/>
    <lineage>
        <taxon>Bacteria</taxon>
        <taxon>Pseudomonadati</taxon>
        <taxon>Bacteroidota</taxon>
        <taxon>Bacteroidia</taxon>
        <taxon>Marinilabiliales</taxon>
        <taxon>Prolixibacteraceae</taxon>
        <taxon>Mariniphaga</taxon>
    </lineage>
</organism>
<dbReference type="STRING" id="1484053.SAMN05444274_103258"/>
<dbReference type="SUPFAM" id="SSF49464">
    <property type="entry name" value="Carboxypeptidase regulatory domain-like"/>
    <property type="match status" value="1"/>
</dbReference>
<comment type="similarity">
    <text evidence="1 2">Belongs to the TonB-dependent receptor family.</text>
</comment>